<evidence type="ECO:0000313" key="2">
    <source>
        <dbReference type="Proteomes" id="UP000054771"/>
    </source>
</evidence>
<dbReference type="Proteomes" id="UP000054771">
    <property type="component" value="Unassembled WGS sequence"/>
</dbReference>
<name>A0A0U5GBV3_ASPCI</name>
<sequence>MKVAEILSDLASLRACDYNDALNLVTVNQVLPSVETGERRAPGDAAANPTKANTAKDHLRLASELVELHYEMKAVHKDGKVDEQLRRGREEVNRVLRELTGR</sequence>
<evidence type="ECO:0000313" key="1">
    <source>
        <dbReference type="EMBL" id="CEL07231.1"/>
    </source>
</evidence>
<dbReference type="OrthoDB" id="5394455at2759"/>
<gene>
    <name evidence="1" type="ORF">ASPCAL10394</name>
</gene>
<reference evidence="2" key="1">
    <citation type="journal article" date="2016" name="Genome Announc.">
        <title>Draft genome sequences of fungus Aspergillus calidoustus.</title>
        <authorList>
            <person name="Horn F."/>
            <person name="Linde J."/>
            <person name="Mattern D.J."/>
            <person name="Walther G."/>
            <person name="Guthke R."/>
            <person name="Scherlach K."/>
            <person name="Martin K."/>
            <person name="Brakhage A.A."/>
            <person name="Petzke L."/>
            <person name="Valiante V."/>
        </authorList>
    </citation>
    <scope>NUCLEOTIDE SEQUENCE [LARGE SCALE GENOMIC DNA]</scope>
    <source>
        <strain evidence="2">SF006504</strain>
    </source>
</reference>
<accession>A0A0U5GBV3</accession>
<protein>
    <submittedName>
        <fullName evidence="1">Uncharacterized protein</fullName>
    </submittedName>
</protein>
<dbReference type="AlphaFoldDB" id="A0A0U5GBV3"/>
<organism evidence="1 2">
    <name type="scientific">Aspergillus calidoustus</name>
    <dbReference type="NCBI Taxonomy" id="454130"/>
    <lineage>
        <taxon>Eukaryota</taxon>
        <taxon>Fungi</taxon>
        <taxon>Dikarya</taxon>
        <taxon>Ascomycota</taxon>
        <taxon>Pezizomycotina</taxon>
        <taxon>Eurotiomycetes</taxon>
        <taxon>Eurotiomycetidae</taxon>
        <taxon>Eurotiales</taxon>
        <taxon>Aspergillaceae</taxon>
        <taxon>Aspergillus</taxon>
        <taxon>Aspergillus subgen. Nidulantes</taxon>
    </lineage>
</organism>
<proteinExistence type="predicted"/>
<dbReference type="EMBL" id="CDMC01000009">
    <property type="protein sequence ID" value="CEL07231.1"/>
    <property type="molecule type" value="Genomic_DNA"/>
</dbReference>
<dbReference type="OMA" id="RVCGHNE"/>
<keyword evidence="2" id="KW-1185">Reference proteome</keyword>